<accession>M8C798</accession>
<feature type="region of interest" description="Disordered" evidence="1">
    <location>
        <begin position="1"/>
        <end position="67"/>
    </location>
</feature>
<dbReference type="AlphaFoldDB" id="M8C798"/>
<dbReference type="EnsemblPlants" id="EMT29928">
    <property type="protein sequence ID" value="EMT29928"/>
    <property type="gene ID" value="F775_31322"/>
</dbReference>
<reference evidence="2" key="1">
    <citation type="submission" date="2015-06" db="UniProtKB">
        <authorList>
            <consortium name="EnsemblPlants"/>
        </authorList>
    </citation>
    <scope>IDENTIFICATION</scope>
</reference>
<feature type="compositionally biased region" description="Low complexity" evidence="1">
    <location>
        <begin position="174"/>
        <end position="185"/>
    </location>
</feature>
<dbReference type="PANTHER" id="PTHR34271">
    <property type="entry name" value="NUCLEOLAR HISTONE METHYLTRANSFERASE-RELATED PROTEIN"/>
    <property type="match status" value="1"/>
</dbReference>
<organism evidence="2">
    <name type="scientific">Aegilops tauschii</name>
    <name type="common">Tausch's goatgrass</name>
    <name type="synonym">Aegilops squarrosa</name>
    <dbReference type="NCBI Taxonomy" id="37682"/>
    <lineage>
        <taxon>Eukaryota</taxon>
        <taxon>Viridiplantae</taxon>
        <taxon>Streptophyta</taxon>
        <taxon>Embryophyta</taxon>
        <taxon>Tracheophyta</taxon>
        <taxon>Spermatophyta</taxon>
        <taxon>Magnoliopsida</taxon>
        <taxon>Liliopsida</taxon>
        <taxon>Poales</taxon>
        <taxon>Poaceae</taxon>
        <taxon>BOP clade</taxon>
        <taxon>Pooideae</taxon>
        <taxon>Triticodae</taxon>
        <taxon>Triticeae</taxon>
        <taxon>Triticinae</taxon>
        <taxon>Aegilops</taxon>
    </lineage>
</organism>
<evidence type="ECO:0000313" key="2">
    <source>
        <dbReference type="EnsemblPlants" id="EMT29928"/>
    </source>
</evidence>
<dbReference type="InterPro" id="IPR043017">
    <property type="entry name" value="WIYLD_dom_sf"/>
</dbReference>
<dbReference type="InterPro" id="IPR018848">
    <property type="entry name" value="WIYLD_domain"/>
</dbReference>
<feature type="compositionally biased region" description="Basic and acidic residues" evidence="1">
    <location>
        <begin position="117"/>
        <end position="133"/>
    </location>
</feature>
<evidence type="ECO:0000256" key="1">
    <source>
        <dbReference type="SAM" id="MobiDB-lite"/>
    </source>
</evidence>
<feature type="compositionally biased region" description="Polar residues" evidence="1">
    <location>
        <begin position="8"/>
        <end position="26"/>
    </location>
</feature>
<proteinExistence type="predicted"/>
<feature type="region of interest" description="Disordered" evidence="1">
    <location>
        <begin position="117"/>
        <end position="146"/>
    </location>
</feature>
<dbReference type="Pfam" id="PF10440">
    <property type="entry name" value="WIYLD"/>
    <property type="match status" value="1"/>
</dbReference>
<dbReference type="PANTHER" id="PTHR34271:SF6">
    <property type="entry name" value="WIYLD DOMAIN-CONTAINING PROTEIN"/>
    <property type="match status" value="1"/>
</dbReference>
<feature type="region of interest" description="Disordered" evidence="1">
    <location>
        <begin position="165"/>
        <end position="224"/>
    </location>
</feature>
<sequence length="224" mass="24642">MVRGRSFADTTSRKSPASHSPFYSTANKRKTPSSQEEEKPPAMSGRRGRGRGGGGGRPTKADQLLHGAIDHFGRMGYAEADIRSTVGQLIEVYGEDASSFLKEDDYRVVQDALFEKQEQEEQQREEPKQKEAAISEAPTASDMPIVDMHNEMPPGTELSVEGVDPMLINPPAPEATMARPAATRTSRARRPCYGWISESESDSDYEEYLASRRQETHAPIPGSG</sequence>
<dbReference type="Gene3D" id="1.10.8.850">
    <property type="entry name" value="Histone-lysine N methyltransferase , C-terminal domain-like"/>
    <property type="match status" value="1"/>
</dbReference>
<name>M8C798_AEGTA</name>
<protein>
    <submittedName>
        <fullName evidence="2">Uncharacterized protein</fullName>
    </submittedName>
</protein>